<dbReference type="EMBL" id="DXAQ01000143">
    <property type="protein sequence ID" value="HIZ90197.1"/>
    <property type="molecule type" value="Genomic_DNA"/>
</dbReference>
<dbReference type="InterPro" id="IPR000531">
    <property type="entry name" value="Beta-barrel_TonB"/>
</dbReference>
<evidence type="ECO:0000256" key="9">
    <source>
        <dbReference type="ARBA" id="ARBA00023237"/>
    </source>
</evidence>
<protein>
    <submittedName>
        <fullName evidence="15">TonB-dependent receptor</fullName>
    </submittedName>
</protein>
<dbReference type="InterPro" id="IPR012910">
    <property type="entry name" value="Plug_dom"/>
</dbReference>
<feature type="signal peptide" evidence="12">
    <location>
        <begin position="1"/>
        <end position="19"/>
    </location>
</feature>
<evidence type="ECO:0000259" key="13">
    <source>
        <dbReference type="Pfam" id="PF00593"/>
    </source>
</evidence>
<dbReference type="SUPFAM" id="SSF56935">
    <property type="entry name" value="Porins"/>
    <property type="match status" value="1"/>
</dbReference>
<keyword evidence="5 12" id="KW-0732">Signal</keyword>
<organism evidence="15 16">
    <name type="scientific">Candidatus Mucispirillum faecigallinarum</name>
    <dbReference type="NCBI Taxonomy" id="2838699"/>
    <lineage>
        <taxon>Bacteria</taxon>
        <taxon>Pseudomonadati</taxon>
        <taxon>Deferribacterota</taxon>
        <taxon>Deferribacteres</taxon>
        <taxon>Deferribacterales</taxon>
        <taxon>Mucispirillaceae</taxon>
        <taxon>Mucispirillum</taxon>
    </lineage>
</organism>
<dbReference type="InterPro" id="IPR039426">
    <property type="entry name" value="TonB-dep_rcpt-like"/>
</dbReference>
<evidence type="ECO:0000256" key="3">
    <source>
        <dbReference type="ARBA" id="ARBA00022452"/>
    </source>
</evidence>
<dbReference type="Pfam" id="PF00593">
    <property type="entry name" value="TonB_dep_Rec_b-barrel"/>
    <property type="match status" value="1"/>
</dbReference>
<name>A0A9D2GVN4_9BACT</name>
<evidence type="ECO:0000259" key="14">
    <source>
        <dbReference type="Pfam" id="PF07715"/>
    </source>
</evidence>
<keyword evidence="8 15" id="KW-0675">Receptor</keyword>
<comment type="similarity">
    <text evidence="10 11">Belongs to the TonB-dependent receptor family.</text>
</comment>
<evidence type="ECO:0000256" key="1">
    <source>
        <dbReference type="ARBA" id="ARBA00004571"/>
    </source>
</evidence>
<sequence length="670" mass="76017">MVRYFLFCFIILYSSISFAQNKQQVETDTIIVTDTKTKEKGQTIFQDEMQNMNAVSLSDVLSLSPGIMIDEGGARGDTTFRIRGFSSSTIPVIIDGISTLNPYNGQSDSSAMLTGDTESITIQKGYSTMLSGNNGMGGAVLLTLAKPKKVFEGFFKTSMEYDDVFDFAAVNNILSIGSKTSKFYIKNTLQYREIDHYLLPKSYKAMQGSIQKDRNRLFSDRTDLKNTLIAGVTPLDGLDIWLAYIYSDSNKGMVSPEVSSVYSLWGWNYDNHHSISLHGKYDKNKIKLNFLAFYDTYDNSMSMYSSLIHVDYNAPYRTSIYDEYAAGFSINGSYEISKAHIIKSAITYRQDNHIGLSEDSLGLEEDINVTENKLSFGVEYNYKPVEKVTLSAALGFDSLIPSNFYSKNNSFNNQLGLSSYNVEVINRFLFAGQLGIFYEFIDDNNLYLTYARRNQFPTMSDRYSTQLGENLPNPNLKPEVADHVELGYKGSLFDMLYIDTALYYSSVSDKMVVMEVPNPVVPTTQVDYLMNLDKVSLYGFEFLSNIYILDYAEIGLNLSLNSYNIDKSQSKADVMTYYPLFSGKGYIKITPCEYIAITPVIEYTSERYADIYGIHKLNGYFLAHLNINFLINEHFQIDFSIRNITDELYETVQHYPLKGRNYTLSLTAKI</sequence>
<evidence type="ECO:0000313" key="15">
    <source>
        <dbReference type="EMBL" id="HIZ90197.1"/>
    </source>
</evidence>
<dbReference type="PANTHER" id="PTHR30069:SF29">
    <property type="entry name" value="HEMOGLOBIN AND HEMOGLOBIN-HAPTOGLOBIN-BINDING PROTEIN 1-RELATED"/>
    <property type="match status" value="1"/>
</dbReference>
<keyword evidence="6 11" id="KW-0798">TonB box</keyword>
<dbReference type="Gene3D" id="2.170.130.10">
    <property type="entry name" value="TonB-dependent receptor, plug domain"/>
    <property type="match status" value="1"/>
</dbReference>
<feature type="chain" id="PRO_5038586218" evidence="12">
    <location>
        <begin position="20"/>
        <end position="670"/>
    </location>
</feature>
<keyword evidence="3 10" id="KW-1134">Transmembrane beta strand</keyword>
<evidence type="ECO:0000256" key="8">
    <source>
        <dbReference type="ARBA" id="ARBA00023170"/>
    </source>
</evidence>
<dbReference type="InterPro" id="IPR036942">
    <property type="entry name" value="Beta-barrel_TonB_sf"/>
</dbReference>
<comment type="subcellular location">
    <subcellularLocation>
        <location evidence="1 10">Cell outer membrane</location>
        <topology evidence="1 10">Multi-pass membrane protein</topology>
    </subcellularLocation>
</comment>
<dbReference type="AlphaFoldDB" id="A0A9D2GVN4"/>
<keyword evidence="2 10" id="KW-0813">Transport</keyword>
<dbReference type="GO" id="GO:0044718">
    <property type="term" value="P:siderophore transmembrane transport"/>
    <property type="evidence" value="ECO:0007669"/>
    <property type="project" value="TreeGrafter"/>
</dbReference>
<evidence type="ECO:0000256" key="4">
    <source>
        <dbReference type="ARBA" id="ARBA00022692"/>
    </source>
</evidence>
<evidence type="ECO:0000256" key="7">
    <source>
        <dbReference type="ARBA" id="ARBA00023136"/>
    </source>
</evidence>
<dbReference type="InterPro" id="IPR037066">
    <property type="entry name" value="Plug_dom_sf"/>
</dbReference>
<reference evidence="15" key="2">
    <citation type="submission" date="2021-04" db="EMBL/GenBank/DDBJ databases">
        <authorList>
            <person name="Gilroy R."/>
        </authorList>
    </citation>
    <scope>NUCLEOTIDE SEQUENCE</scope>
    <source>
        <strain evidence="15">ChiW4-1371</strain>
    </source>
</reference>
<keyword evidence="9 10" id="KW-0998">Cell outer membrane</keyword>
<evidence type="ECO:0000313" key="16">
    <source>
        <dbReference type="Proteomes" id="UP000824176"/>
    </source>
</evidence>
<gene>
    <name evidence="15" type="ORF">H9804_09635</name>
</gene>
<proteinExistence type="inferred from homology"/>
<dbReference type="Gene3D" id="2.40.170.20">
    <property type="entry name" value="TonB-dependent receptor, beta-barrel domain"/>
    <property type="match status" value="1"/>
</dbReference>
<comment type="caution">
    <text evidence="15">The sequence shown here is derived from an EMBL/GenBank/DDBJ whole genome shotgun (WGS) entry which is preliminary data.</text>
</comment>
<evidence type="ECO:0000256" key="12">
    <source>
        <dbReference type="SAM" id="SignalP"/>
    </source>
</evidence>
<evidence type="ECO:0000256" key="5">
    <source>
        <dbReference type="ARBA" id="ARBA00022729"/>
    </source>
</evidence>
<accession>A0A9D2GVN4</accession>
<evidence type="ECO:0000256" key="11">
    <source>
        <dbReference type="RuleBase" id="RU003357"/>
    </source>
</evidence>
<feature type="domain" description="TonB-dependent receptor plug" evidence="14">
    <location>
        <begin position="42"/>
        <end position="139"/>
    </location>
</feature>
<evidence type="ECO:0000256" key="6">
    <source>
        <dbReference type="ARBA" id="ARBA00023077"/>
    </source>
</evidence>
<dbReference type="GO" id="GO:0015344">
    <property type="term" value="F:siderophore uptake transmembrane transporter activity"/>
    <property type="evidence" value="ECO:0007669"/>
    <property type="project" value="TreeGrafter"/>
</dbReference>
<dbReference type="PROSITE" id="PS52016">
    <property type="entry name" value="TONB_DEPENDENT_REC_3"/>
    <property type="match status" value="1"/>
</dbReference>
<dbReference type="PANTHER" id="PTHR30069">
    <property type="entry name" value="TONB-DEPENDENT OUTER MEMBRANE RECEPTOR"/>
    <property type="match status" value="1"/>
</dbReference>
<feature type="domain" description="TonB-dependent receptor-like beta-barrel" evidence="13">
    <location>
        <begin position="246"/>
        <end position="644"/>
    </location>
</feature>
<dbReference type="GO" id="GO:0009279">
    <property type="term" value="C:cell outer membrane"/>
    <property type="evidence" value="ECO:0007669"/>
    <property type="project" value="UniProtKB-SubCell"/>
</dbReference>
<keyword evidence="7 10" id="KW-0472">Membrane</keyword>
<reference evidence="15" key="1">
    <citation type="journal article" date="2021" name="PeerJ">
        <title>Extensive microbial diversity within the chicken gut microbiome revealed by metagenomics and culture.</title>
        <authorList>
            <person name="Gilroy R."/>
            <person name="Ravi A."/>
            <person name="Getino M."/>
            <person name="Pursley I."/>
            <person name="Horton D.L."/>
            <person name="Alikhan N.F."/>
            <person name="Baker D."/>
            <person name="Gharbi K."/>
            <person name="Hall N."/>
            <person name="Watson M."/>
            <person name="Adriaenssens E.M."/>
            <person name="Foster-Nyarko E."/>
            <person name="Jarju S."/>
            <person name="Secka A."/>
            <person name="Antonio M."/>
            <person name="Oren A."/>
            <person name="Chaudhuri R.R."/>
            <person name="La Ragione R."/>
            <person name="Hildebrand F."/>
            <person name="Pallen M.J."/>
        </authorList>
    </citation>
    <scope>NUCLEOTIDE SEQUENCE</scope>
    <source>
        <strain evidence="15">ChiW4-1371</strain>
    </source>
</reference>
<evidence type="ECO:0000256" key="10">
    <source>
        <dbReference type="PROSITE-ProRule" id="PRU01360"/>
    </source>
</evidence>
<evidence type="ECO:0000256" key="2">
    <source>
        <dbReference type="ARBA" id="ARBA00022448"/>
    </source>
</evidence>
<dbReference type="Pfam" id="PF07715">
    <property type="entry name" value="Plug"/>
    <property type="match status" value="1"/>
</dbReference>
<dbReference type="Proteomes" id="UP000824176">
    <property type="component" value="Unassembled WGS sequence"/>
</dbReference>
<keyword evidence="4 10" id="KW-0812">Transmembrane</keyword>